<evidence type="ECO:0000313" key="2">
    <source>
        <dbReference type="EMBL" id="HIT75978.1"/>
    </source>
</evidence>
<organism evidence="2 3">
    <name type="scientific">Candidatus Avipropionibacterium avicola</name>
    <dbReference type="NCBI Taxonomy" id="2840701"/>
    <lineage>
        <taxon>Bacteria</taxon>
        <taxon>Bacillati</taxon>
        <taxon>Actinomycetota</taxon>
        <taxon>Actinomycetes</taxon>
        <taxon>Propionibacteriales</taxon>
        <taxon>Propionibacteriaceae</taxon>
        <taxon>Propionibacteriaceae incertae sedis</taxon>
        <taxon>Candidatus Avipropionibacterium</taxon>
    </lineage>
</organism>
<reference evidence="2" key="2">
    <citation type="journal article" date="2021" name="PeerJ">
        <title>Extensive microbial diversity within the chicken gut microbiome revealed by metagenomics and culture.</title>
        <authorList>
            <person name="Gilroy R."/>
            <person name="Ravi A."/>
            <person name="Getino M."/>
            <person name="Pursley I."/>
            <person name="Horton D.L."/>
            <person name="Alikhan N.F."/>
            <person name="Baker D."/>
            <person name="Gharbi K."/>
            <person name="Hall N."/>
            <person name="Watson M."/>
            <person name="Adriaenssens E.M."/>
            <person name="Foster-Nyarko E."/>
            <person name="Jarju S."/>
            <person name="Secka A."/>
            <person name="Antonio M."/>
            <person name="Oren A."/>
            <person name="Chaudhuri R.R."/>
            <person name="La Ragione R."/>
            <person name="Hildebrand F."/>
            <person name="Pallen M.J."/>
        </authorList>
    </citation>
    <scope>NUCLEOTIDE SEQUENCE</scope>
    <source>
        <strain evidence="2">ChiGjej1B1-24693</strain>
    </source>
</reference>
<gene>
    <name evidence="2" type="ORF">IAA98_10360</name>
</gene>
<dbReference type="Proteomes" id="UP000886842">
    <property type="component" value="Unassembled WGS sequence"/>
</dbReference>
<reference evidence="2" key="1">
    <citation type="submission" date="2020-10" db="EMBL/GenBank/DDBJ databases">
        <authorList>
            <person name="Gilroy R."/>
        </authorList>
    </citation>
    <scope>NUCLEOTIDE SEQUENCE</scope>
    <source>
        <strain evidence="2">ChiGjej1B1-24693</strain>
    </source>
</reference>
<protein>
    <submittedName>
        <fullName evidence="2">Uncharacterized protein</fullName>
    </submittedName>
</protein>
<proteinExistence type="predicted"/>
<dbReference type="EMBL" id="DVLP01000309">
    <property type="protein sequence ID" value="HIT75978.1"/>
    <property type="molecule type" value="Genomic_DNA"/>
</dbReference>
<name>A0A9D1KP45_9ACTN</name>
<evidence type="ECO:0000256" key="1">
    <source>
        <dbReference type="SAM" id="MobiDB-lite"/>
    </source>
</evidence>
<dbReference type="AlphaFoldDB" id="A0A9D1KP45"/>
<evidence type="ECO:0000313" key="3">
    <source>
        <dbReference type="Proteomes" id="UP000886842"/>
    </source>
</evidence>
<sequence>MAEAEHVTSSDLSTSGGGTMRTQLNGDIHFDVAEDQPLTALDQVWRTVVEYVFDLDDGHGGRTVLVPHTGPMAPRWSHDSCWVPRSPTTTAPSPSSFSLSTTVSSDPHPT</sequence>
<feature type="region of interest" description="Disordered" evidence="1">
    <location>
        <begin position="1"/>
        <end position="23"/>
    </location>
</feature>
<feature type="region of interest" description="Disordered" evidence="1">
    <location>
        <begin position="84"/>
        <end position="110"/>
    </location>
</feature>
<accession>A0A9D1KP45</accession>
<comment type="caution">
    <text evidence="2">The sequence shown here is derived from an EMBL/GenBank/DDBJ whole genome shotgun (WGS) entry which is preliminary data.</text>
</comment>